<organism evidence="7 8">
    <name type="scientific">Dispira parvispora</name>
    <dbReference type="NCBI Taxonomy" id="1520584"/>
    <lineage>
        <taxon>Eukaryota</taxon>
        <taxon>Fungi</taxon>
        <taxon>Fungi incertae sedis</taxon>
        <taxon>Zoopagomycota</taxon>
        <taxon>Kickxellomycotina</taxon>
        <taxon>Dimargaritomycetes</taxon>
        <taxon>Dimargaritales</taxon>
        <taxon>Dimargaritaceae</taxon>
        <taxon>Dispira</taxon>
    </lineage>
</organism>
<dbReference type="PROSITE" id="PS00678">
    <property type="entry name" value="WD_REPEATS_1"/>
    <property type="match status" value="2"/>
</dbReference>
<name>A0A9W8E608_9FUNG</name>
<dbReference type="PRINTS" id="PR00319">
    <property type="entry name" value="GPROTEINB"/>
</dbReference>
<feature type="repeat" description="WD" evidence="5">
    <location>
        <begin position="235"/>
        <end position="275"/>
    </location>
</feature>
<dbReference type="CDD" id="cd00200">
    <property type="entry name" value="WD40"/>
    <property type="match status" value="1"/>
</dbReference>
<feature type="domain" description="NLE" evidence="6">
    <location>
        <begin position="8"/>
        <end position="66"/>
    </location>
</feature>
<feature type="repeat" description="WD" evidence="5">
    <location>
        <begin position="355"/>
        <end position="396"/>
    </location>
</feature>
<dbReference type="PRINTS" id="PR00320">
    <property type="entry name" value="GPROTEINBRPT"/>
</dbReference>
<feature type="repeat" description="WD" evidence="5">
    <location>
        <begin position="439"/>
        <end position="472"/>
    </location>
</feature>
<evidence type="ECO:0000256" key="4">
    <source>
        <dbReference type="ARBA" id="ARBA00023242"/>
    </source>
</evidence>
<comment type="subcellular location">
    <subcellularLocation>
        <location evidence="1">Nucleus</location>
        <location evidence="1">Nucleolus</location>
    </subcellularLocation>
</comment>
<evidence type="ECO:0000256" key="5">
    <source>
        <dbReference type="PROSITE-ProRule" id="PRU00221"/>
    </source>
</evidence>
<dbReference type="Gene3D" id="2.130.10.10">
    <property type="entry name" value="YVTN repeat-like/Quinoprotein amine dehydrogenase"/>
    <property type="match status" value="1"/>
</dbReference>
<dbReference type="Pfam" id="PF00400">
    <property type="entry name" value="WD40"/>
    <property type="match status" value="7"/>
</dbReference>
<proteinExistence type="predicted"/>
<evidence type="ECO:0000313" key="7">
    <source>
        <dbReference type="EMBL" id="KAJ1959516.1"/>
    </source>
</evidence>
<evidence type="ECO:0000256" key="2">
    <source>
        <dbReference type="ARBA" id="ARBA00022574"/>
    </source>
</evidence>
<reference evidence="7" key="1">
    <citation type="submission" date="2022-07" db="EMBL/GenBank/DDBJ databases">
        <title>Phylogenomic reconstructions and comparative analyses of Kickxellomycotina fungi.</title>
        <authorList>
            <person name="Reynolds N.K."/>
            <person name="Stajich J.E."/>
            <person name="Barry K."/>
            <person name="Grigoriev I.V."/>
            <person name="Crous P."/>
            <person name="Smith M.E."/>
        </authorList>
    </citation>
    <scope>NUCLEOTIDE SEQUENCE</scope>
    <source>
        <strain evidence="7">RSA 1196</strain>
    </source>
</reference>
<dbReference type="InterPro" id="IPR001632">
    <property type="entry name" value="WD40_G-protein_beta-like"/>
</dbReference>
<dbReference type="PANTHER" id="PTHR19848">
    <property type="entry name" value="WD40 REPEAT PROTEIN"/>
    <property type="match status" value="1"/>
</dbReference>
<feature type="repeat" description="WD" evidence="5">
    <location>
        <begin position="397"/>
        <end position="438"/>
    </location>
</feature>
<dbReference type="InterPro" id="IPR019775">
    <property type="entry name" value="WD40_repeat_CS"/>
</dbReference>
<keyword evidence="3" id="KW-0677">Repeat</keyword>
<evidence type="ECO:0000313" key="8">
    <source>
        <dbReference type="Proteomes" id="UP001150925"/>
    </source>
</evidence>
<gene>
    <name evidence="7" type="primary">RSA4</name>
    <name evidence="7" type="ORF">IWQ62_004580</name>
</gene>
<dbReference type="PROSITE" id="PS50082">
    <property type="entry name" value="WD_REPEATS_2"/>
    <property type="match status" value="7"/>
</dbReference>
<dbReference type="InterPro" id="IPR015943">
    <property type="entry name" value="WD40/YVTN_repeat-like_dom_sf"/>
</dbReference>
<dbReference type="PANTHER" id="PTHR19848:SF0">
    <property type="entry name" value="NOTCHLESS PROTEIN HOMOLOG 1"/>
    <property type="match status" value="1"/>
</dbReference>
<dbReference type="InterPro" id="IPR036322">
    <property type="entry name" value="WD40_repeat_dom_sf"/>
</dbReference>
<dbReference type="Proteomes" id="UP001150925">
    <property type="component" value="Unassembled WGS sequence"/>
</dbReference>
<protein>
    <submittedName>
        <fullName evidence="7">Ribosome assembly</fullName>
    </submittedName>
</protein>
<dbReference type="PROSITE" id="PS50294">
    <property type="entry name" value="WD_REPEATS_REGION"/>
    <property type="match status" value="7"/>
</dbReference>
<feature type="repeat" description="WD" evidence="5">
    <location>
        <begin position="103"/>
        <end position="144"/>
    </location>
</feature>
<dbReference type="InterPro" id="IPR012972">
    <property type="entry name" value="NLE"/>
</dbReference>
<evidence type="ECO:0000256" key="1">
    <source>
        <dbReference type="ARBA" id="ARBA00004604"/>
    </source>
</evidence>
<keyword evidence="4" id="KW-0539">Nucleus</keyword>
<feature type="repeat" description="WD" evidence="5">
    <location>
        <begin position="188"/>
        <end position="225"/>
    </location>
</feature>
<dbReference type="SUPFAM" id="SSF50978">
    <property type="entry name" value="WD40 repeat-like"/>
    <property type="match status" value="1"/>
</dbReference>
<dbReference type="InterPro" id="IPR020472">
    <property type="entry name" value="WD40_PAC1"/>
</dbReference>
<evidence type="ECO:0000259" key="6">
    <source>
        <dbReference type="Pfam" id="PF08154"/>
    </source>
</evidence>
<dbReference type="SMART" id="SM00320">
    <property type="entry name" value="WD40"/>
    <property type="match status" value="8"/>
</dbReference>
<dbReference type="GO" id="GO:0000027">
    <property type="term" value="P:ribosomal large subunit assembly"/>
    <property type="evidence" value="ECO:0007669"/>
    <property type="project" value="TreeGrafter"/>
</dbReference>
<dbReference type="AlphaFoldDB" id="A0A9W8E608"/>
<dbReference type="GO" id="GO:0005730">
    <property type="term" value="C:nucleolus"/>
    <property type="evidence" value="ECO:0007669"/>
    <property type="project" value="UniProtKB-SubCell"/>
</dbReference>
<accession>A0A9W8E608</accession>
<evidence type="ECO:0000256" key="3">
    <source>
        <dbReference type="ARBA" id="ARBA00022737"/>
    </source>
</evidence>
<keyword evidence="2 5" id="KW-0853">WD repeat</keyword>
<dbReference type="InterPro" id="IPR001680">
    <property type="entry name" value="WD40_rpt"/>
</dbReference>
<dbReference type="FunFam" id="2.130.10.10:FF:000464">
    <property type="entry name" value="Ribosome assembly protein 4"/>
    <property type="match status" value="1"/>
</dbReference>
<keyword evidence="8" id="KW-1185">Reference proteome</keyword>
<dbReference type="EMBL" id="JANBPY010001568">
    <property type="protein sequence ID" value="KAJ1959516.1"/>
    <property type="molecule type" value="Genomic_DNA"/>
</dbReference>
<dbReference type="Pfam" id="PF08154">
    <property type="entry name" value="NLE"/>
    <property type="match status" value="1"/>
</dbReference>
<sequence>MADQLPNVIAQFQNADGENTGPPLSLPADVTPGQLTLLINQLLESGEDPHPYSFYVQDAEIVHNLQHDVIQATQRSTEETFVIVYQPQAVFRVRPVTRCTSSMAGHTEAVLQVSFSPDGSSLASASGDTTVRIWDLNTETPRFTCNGHTNWVLTIAWSPDGKLLASGGMDNVVRLWDPQTGKPLGGPLKGHAKWITALAWEPFHLNPKCTRFASSSKDGTVRVWDAVHRRVTFTISQHTAAVTCIRWGGDGLLYTASQDKTIKVWDTQQGKLVKTLVGHAHWVNTLALSTDYVLRTGPFDHTGRPFDNLEEAQQAALKRYQDARGKHGERLVSGSDDFTMYLWEPLKAKKPLARLTGHQKLVNQVQFSPDGRWIASAGFDNAVKLWDGLTGKFIASLRGHVSAVYQVCWSSDSRMLISSSKDSTCKIWDPRTHKLKMDLPGHADEVFTVDWSPMGDRVASGGKDRVLKVWRH</sequence>
<feature type="repeat" description="WD" evidence="5">
    <location>
        <begin position="145"/>
        <end position="186"/>
    </location>
</feature>
<dbReference type="OrthoDB" id="10267436at2759"/>
<comment type="caution">
    <text evidence="7">The sequence shown here is derived from an EMBL/GenBank/DDBJ whole genome shotgun (WGS) entry which is preliminary data.</text>
</comment>